<reference evidence="3 4" key="1">
    <citation type="journal article" date="2016" name="G3 (Bethesda)">
        <title>First Draft Assembly and Annotation of the Genome of a California Endemic Oak Quercus lobata Nee (Fagaceae).</title>
        <authorList>
            <person name="Sork V.L."/>
            <person name="Fitz-Gibbon S.T."/>
            <person name="Puiu D."/>
            <person name="Crepeau M."/>
            <person name="Gugger P.F."/>
            <person name="Sherman R."/>
            <person name="Stevens K."/>
            <person name="Langley C.H."/>
            <person name="Pellegrini M."/>
            <person name="Salzberg S.L."/>
        </authorList>
    </citation>
    <scope>NUCLEOTIDE SEQUENCE [LARGE SCALE GENOMIC DNA]</scope>
    <source>
        <strain evidence="3 4">cv. SW786</strain>
    </source>
</reference>
<feature type="signal peptide" evidence="2">
    <location>
        <begin position="1"/>
        <end position="24"/>
    </location>
</feature>
<evidence type="ECO:0000313" key="3">
    <source>
        <dbReference type="EnsemblPlants" id="QL06p031379:mrna"/>
    </source>
</evidence>
<evidence type="ECO:0000313" key="4">
    <source>
        <dbReference type="Proteomes" id="UP000594261"/>
    </source>
</evidence>
<name>A0A7N2LZG7_QUELO</name>
<dbReference type="InParanoid" id="A0A7N2LZG7"/>
<proteinExistence type="predicted"/>
<dbReference type="EMBL" id="LRBV02000006">
    <property type="status" value="NOT_ANNOTATED_CDS"/>
    <property type="molecule type" value="Genomic_DNA"/>
</dbReference>
<evidence type="ECO:0000256" key="1">
    <source>
        <dbReference type="SAM" id="MobiDB-lite"/>
    </source>
</evidence>
<sequence>MAICKRILLVTFVLLCFITITAEARSLQGVVTREAPKGHDDLFTPNQEHEEDNDELVSVDYTPTKKNPPIHN</sequence>
<protein>
    <recommendedName>
        <fullName evidence="5">Root meristem growth factor 9</fullName>
    </recommendedName>
</protein>
<reference evidence="3" key="2">
    <citation type="submission" date="2021-01" db="UniProtKB">
        <authorList>
            <consortium name="EnsemblPlants"/>
        </authorList>
    </citation>
    <scope>IDENTIFICATION</scope>
</reference>
<feature type="chain" id="PRO_5029738683" description="Root meristem growth factor 9" evidence="2">
    <location>
        <begin position="25"/>
        <end position="72"/>
    </location>
</feature>
<organism evidence="3 4">
    <name type="scientific">Quercus lobata</name>
    <name type="common">Valley oak</name>
    <dbReference type="NCBI Taxonomy" id="97700"/>
    <lineage>
        <taxon>Eukaryota</taxon>
        <taxon>Viridiplantae</taxon>
        <taxon>Streptophyta</taxon>
        <taxon>Embryophyta</taxon>
        <taxon>Tracheophyta</taxon>
        <taxon>Spermatophyta</taxon>
        <taxon>Magnoliopsida</taxon>
        <taxon>eudicotyledons</taxon>
        <taxon>Gunneridae</taxon>
        <taxon>Pentapetalae</taxon>
        <taxon>rosids</taxon>
        <taxon>fabids</taxon>
        <taxon>Fagales</taxon>
        <taxon>Fagaceae</taxon>
        <taxon>Quercus</taxon>
    </lineage>
</organism>
<accession>A0A7N2LZG7</accession>
<dbReference type="OMA" id="VSMDYTP"/>
<dbReference type="InterPro" id="IPR049306">
    <property type="entry name" value="GLV1-2"/>
</dbReference>
<evidence type="ECO:0000256" key="2">
    <source>
        <dbReference type="SAM" id="SignalP"/>
    </source>
</evidence>
<keyword evidence="2" id="KW-0732">Signal</keyword>
<dbReference type="Gramene" id="QL06p031379:mrna">
    <property type="protein sequence ID" value="QL06p031379:mrna"/>
    <property type="gene ID" value="QL06p031379"/>
</dbReference>
<feature type="region of interest" description="Disordered" evidence="1">
    <location>
        <begin position="35"/>
        <end position="72"/>
    </location>
</feature>
<dbReference type="Pfam" id="PF21529">
    <property type="entry name" value="GLV1-2"/>
    <property type="match status" value="1"/>
</dbReference>
<keyword evidence="4" id="KW-1185">Reference proteome</keyword>
<dbReference type="EnsemblPlants" id="QL06p031379:mrna">
    <property type="protein sequence ID" value="QL06p031379:mrna"/>
    <property type="gene ID" value="QL06p031379"/>
</dbReference>
<evidence type="ECO:0008006" key="5">
    <source>
        <dbReference type="Google" id="ProtNLM"/>
    </source>
</evidence>
<dbReference type="Proteomes" id="UP000594261">
    <property type="component" value="Chromosome 6"/>
</dbReference>
<dbReference type="AlphaFoldDB" id="A0A7N2LZG7"/>